<comment type="subunit">
    <text evidence="2 6">Heterotrimer of A, B and C subunits.</text>
</comment>
<evidence type="ECO:0000256" key="3">
    <source>
        <dbReference type="ARBA" id="ARBA00024799"/>
    </source>
</evidence>
<evidence type="ECO:0000256" key="2">
    <source>
        <dbReference type="ARBA" id="ARBA00011123"/>
    </source>
</evidence>
<dbReference type="PANTHER" id="PTHR15004">
    <property type="entry name" value="GLUTAMYL-TRNA(GLN) AMIDOTRANSFERASE SUBUNIT C, MITOCHONDRIAL"/>
    <property type="match status" value="1"/>
</dbReference>
<dbReference type="GO" id="GO:0006450">
    <property type="term" value="P:regulation of translational fidelity"/>
    <property type="evidence" value="ECO:0007669"/>
    <property type="project" value="InterPro"/>
</dbReference>
<sequence length="100" mass="11155">MVESMKVTEQDLRVTAHLSRLSIPTEEKEEALASLGDFLSYVDNLSRVDTQDVQPTTYALPIENVFRTDEVRPSLSNEAALSNAPLQEDGYFKVPKVLEG</sequence>
<evidence type="ECO:0000313" key="8">
    <source>
        <dbReference type="Proteomes" id="UP000005309"/>
    </source>
</evidence>
<evidence type="ECO:0000256" key="6">
    <source>
        <dbReference type="HAMAP-Rule" id="MF_00122"/>
    </source>
</evidence>
<dbReference type="EC" id="6.3.5.-" evidence="6"/>
<proteinExistence type="inferred from homology"/>
<organism evidence="7 8">
    <name type="scientific">Selenomonas flueggei ATCC 43531</name>
    <dbReference type="NCBI Taxonomy" id="638302"/>
    <lineage>
        <taxon>Bacteria</taxon>
        <taxon>Bacillati</taxon>
        <taxon>Bacillota</taxon>
        <taxon>Negativicutes</taxon>
        <taxon>Selenomonadales</taxon>
        <taxon>Selenomonadaceae</taxon>
        <taxon>Selenomonas</taxon>
    </lineage>
</organism>
<evidence type="ECO:0000256" key="5">
    <source>
        <dbReference type="ARBA" id="ARBA00047913"/>
    </source>
</evidence>
<dbReference type="InterPro" id="IPR036113">
    <property type="entry name" value="Asp/Glu-ADT_sf_sub_c"/>
</dbReference>
<keyword evidence="6" id="KW-0547">Nucleotide-binding</keyword>
<gene>
    <name evidence="6 7" type="primary">gatC</name>
    <name evidence="7" type="ORF">HMPREF0908_0672</name>
</gene>
<keyword evidence="7" id="KW-0808">Transferase</keyword>
<keyword evidence="8" id="KW-1185">Reference proteome</keyword>
<comment type="caution">
    <text evidence="7">The sequence shown here is derived from an EMBL/GenBank/DDBJ whole genome shotgun (WGS) entry which is preliminary data.</text>
</comment>
<name>C4V2C8_9FIRM</name>
<dbReference type="Proteomes" id="UP000005309">
    <property type="component" value="Unassembled WGS sequence"/>
</dbReference>
<protein>
    <recommendedName>
        <fullName evidence="6">Aspartyl/glutamyl-tRNA(Asn/Gln) amidotransferase subunit C</fullName>
        <shortName evidence="6">Asp/Glu-ADT subunit C</shortName>
        <ecNumber evidence="6">6.3.5.-</ecNumber>
    </recommendedName>
</protein>
<comment type="similarity">
    <text evidence="1 6">Belongs to the GatC family.</text>
</comment>
<accession>C4V2C8</accession>
<keyword evidence="6" id="KW-0067">ATP-binding</keyword>
<dbReference type="GO" id="GO:0070681">
    <property type="term" value="P:glutaminyl-tRNAGln biosynthesis via transamidation"/>
    <property type="evidence" value="ECO:0007669"/>
    <property type="project" value="TreeGrafter"/>
</dbReference>
<dbReference type="SUPFAM" id="SSF141000">
    <property type="entry name" value="Glu-tRNAGln amidotransferase C subunit"/>
    <property type="match status" value="1"/>
</dbReference>
<evidence type="ECO:0000256" key="1">
    <source>
        <dbReference type="ARBA" id="ARBA00010757"/>
    </source>
</evidence>
<evidence type="ECO:0000313" key="7">
    <source>
        <dbReference type="EMBL" id="EEQ48942.1"/>
    </source>
</evidence>
<dbReference type="NCBIfam" id="TIGR00135">
    <property type="entry name" value="gatC"/>
    <property type="match status" value="1"/>
</dbReference>
<comment type="function">
    <text evidence="3 6">Allows the formation of correctly charged Asn-tRNA(Asn) or Gln-tRNA(Gln) through the transamidation of misacylated Asp-tRNA(Asn) or Glu-tRNA(Gln) in organisms which lack either or both of asparaginyl-tRNA or glutaminyl-tRNA synthetases. The reaction takes place in the presence of glutamine and ATP through an activated phospho-Asp-tRNA(Asn) or phospho-Glu-tRNA(Gln).</text>
</comment>
<dbReference type="InterPro" id="IPR003837">
    <property type="entry name" value="GatC"/>
</dbReference>
<dbReference type="Gene3D" id="1.10.20.60">
    <property type="entry name" value="Glu-tRNAGln amidotransferase C subunit, N-terminal domain"/>
    <property type="match status" value="1"/>
</dbReference>
<evidence type="ECO:0000256" key="4">
    <source>
        <dbReference type="ARBA" id="ARBA00047380"/>
    </source>
</evidence>
<comment type="catalytic activity">
    <reaction evidence="4 6">
        <text>L-aspartyl-tRNA(Asn) + L-glutamine + ATP + H2O = L-asparaginyl-tRNA(Asn) + L-glutamate + ADP + phosphate + 2 H(+)</text>
        <dbReference type="Rhea" id="RHEA:14513"/>
        <dbReference type="Rhea" id="RHEA-COMP:9674"/>
        <dbReference type="Rhea" id="RHEA-COMP:9677"/>
        <dbReference type="ChEBI" id="CHEBI:15377"/>
        <dbReference type="ChEBI" id="CHEBI:15378"/>
        <dbReference type="ChEBI" id="CHEBI:29985"/>
        <dbReference type="ChEBI" id="CHEBI:30616"/>
        <dbReference type="ChEBI" id="CHEBI:43474"/>
        <dbReference type="ChEBI" id="CHEBI:58359"/>
        <dbReference type="ChEBI" id="CHEBI:78515"/>
        <dbReference type="ChEBI" id="CHEBI:78516"/>
        <dbReference type="ChEBI" id="CHEBI:456216"/>
    </reaction>
</comment>
<dbReference type="AlphaFoldDB" id="C4V2C8"/>
<comment type="catalytic activity">
    <reaction evidence="5 6">
        <text>L-glutamyl-tRNA(Gln) + L-glutamine + ATP + H2O = L-glutaminyl-tRNA(Gln) + L-glutamate + ADP + phosphate + H(+)</text>
        <dbReference type="Rhea" id="RHEA:17521"/>
        <dbReference type="Rhea" id="RHEA-COMP:9681"/>
        <dbReference type="Rhea" id="RHEA-COMP:9684"/>
        <dbReference type="ChEBI" id="CHEBI:15377"/>
        <dbReference type="ChEBI" id="CHEBI:15378"/>
        <dbReference type="ChEBI" id="CHEBI:29985"/>
        <dbReference type="ChEBI" id="CHEBI:30616"/>
        <dbReference type="ChEBI" id="CHEBI:43474"/>
        <dbReference type="ChEBI" id="CHEBI:58359"/>
        <dbReference type="ChEBI" id="CHEBI:78520"/>
        <dbReference type="ChEBI" id="CHEBI:78521"/>
        <dbReference type="ChEBI" id="CHEBI:456216"/>
    </reaction>
</comment>
<dbReference type="Pfam" id="PF02686">
    <property type="entry name" value="GatC"/>
    <property type="match status" value="1"/>
</dbReference>
<dbReference type="eggNOG" id="COG0721">
    <property type="taxonomic scope" value="Bacteria"/>
</dbReference>
<dbReference type="GO" id="GO:0050566">
    <property type="term" value="F:asparaginyl-tRNA synthase (glutamine-hydrolyzing) activity"/>
    <property type="evidence" value="ECO:0007669"/>
    <property type="project" value="RHEA"/>
</dbReference>
<keyword evidence="6" id="KW-0648">Protein biosynthesis</keyword>
<dbReference type="PANTHER" id="PTHR15004:SF0">
    <property type="entry name" value="GLUTAMYL-TRNA(GLN) AMIDOTRANSFERASE SUBUNIT C, MITOCHONDRIAL"/>
    <property type="match status" value="1"/>
</dbReference>
<dbReference type="GO" id="GO:0005524">
    <property type="term" value="F:ATP binding"/>
    <property type="evidence" value="ECO:0007669"/>
    <property type="project" value="UniProtKB-KW"/>
</dbReference>
<dbReference type="GO" id="GO:0006412">
    <property type="term" value="P:translation"/>
    <property type="evidence" value="ECO:0007669"/>
    <property type="project" value="UniProtKB-UniRule"/>
</dbReference>
<reference evidence="7 8" key="1">
    <citation type="submission" date="2009-04" db="EMBL/GenBank/DDBJ databases">
        <authorList>
            <person name="Qin X."/>
            <person name="Bachman B."/>
            <person name="Battles P."/>
            <person name="Bell A."/>
            <person name="Bess C."/>
            <person name="Bickham C."/>
            <person name="Chaboub L."/>
            <person name="Chen D."/>
            <person name="Coyle M."/>
            <person name="Deiros D.R."/>
            <person name="Dinh H."/>
            <person name="Forbes L."/>
            <person name="Fowler G."/>
            <person name="Francisco L."/>
            <person name="Fu Q."/>
            <person name="Gubbala S."/>
            <person name="Hale W."/>
            <person name="Han Y."/>
            <person name="Hemphill L."/>
            <person name="Highlander S.K."/>
            <person name="Hirani K."/>
            <person name="Hogues M."/>
            <person name="Jackson L."/>
            <person name="Jakkamsetti A."/>
            <person name="Javaid M."/>
            <person name="Jiang H."/>
            <person name="Korchina V."/>
            <person name="Kovar C."/>
            <person name="Lara F."/>
            <person name="Lee S."/>
            <person name="Mata R."/>
            <person name="Mathew T."/>
            <person name="Moen C."/>
            <person name="Morales K."/>
            <person name="Munidasa M."/>
            <person name="Nazareth L."/>
            <person name="Ngo R."/>
            <person name="Nguyen L."/>
            <person name="Okwuonu G."/>
            <person name="Ongeri F."/>
            <person name="Patil S."/>
            <person name="Petrosino J."/>
            <person name="Pham C."/>
            <person name="Pham P."/>
            <person name="Pu L.-L."/>
            <person name="Puazo M."/>
            <person name="Raj R."/>
            <person name="Reid J."/>
            <person name="Rouhana J."/>
            <person name="Saada N."/>
            <person name="Shang Y."/>
            <person name="Simmons D."/>
            <person name="Thornton R."/>
            <person name="Warren J."/>
            <person name="Weissenberger G."/>
            <person name="Zhang J."/>
            <person name="Zhang L."/>
            <person name="Zhou C."/>
            <person name="Zhu D."/>
            <person name="Muzny D."/>
            <person name="Worley K."/>
            <person name="Gibbs R."/>
        </authorList>
    </citation>
    <scope>NUCLEOTIDE SEQUENCE [LARGE SCALE GENOMIC DNA]</scope>
    <source>
        <strain evidence="7 8">ATCC 43531</strain>
    </source>
</reference>
<dbReference type="STRING" id="638302.HMPREF0908_0672"/>
<dbReference type="HOGENOM" id="CLU_105899_1_2_9"/>
<dbReference type="EMBL" id="ACLA01000010">
    <property type="protein sequence ID" value="EEQ48942.1"/>
    <property type="molecule type" value="Genomic_DNA"/>
</dbReference>
<dbReference type="GO" id="GO:0050567">
    <property type="term" value="F:glutaminyl-tRNA synthase (glutamine-hydrolyzing) activity"/>
    <property type="evidence" value="ECO:0007669"/>
    <property type="project" value="UniProtKB-UniRule"/>
</dbReference>
<dbReference type="HAMAP" id="MF_00122">
    <property type="entry name" value="GatC"/>
    <property type="match status" value="1"/>
</dbReference>
<keyword evidence="6 7" id="KW-0436">Ligase</keyword>
<dbReference type="GO" id="GO:0016740">
    <property type="term" value="F:transferase activity"/>
    <property type="evidence" value="ECO:0007669"/>
    <property type="project" value="UniProtKB-KW"/>
</dbReference>